<dbReference type="OrthoDB" id="2985022at2759"/>
<keyword evidence="3" id="KW-1185">Reference proteome</keyword>
<comment type="caution">
    <text evidence="2">The sequence shown here is derived from an EMBL/GenBank/DDBJ whole genome shotgun (WGS) entry which is preliminary data.</text>
</comment>
<organism evidence="2 3">
    <name type="scientific">Gymnopilus junonius</name>
    <name type="common">Spectacular rustgill mushroom</name>
    <name type="synonym">Gymnopilus spectabilis subsp. junonius</name>
    <dbReference type="NCBI Taxonomy" id="109634"/>
    <lineage>
        <taxon>Eukaryota</taxon>
        <taxon>Fungi</taxon>
        <taxon>Dikarya</taxon>
        <taxon>Basidiomycota</taxon>
        <taxon>Agaricomycotina</taxon>
        <taxon>Agaricomycetes</taxon>
        <taxon>Agaricomycetidae</taxon>
        <taxon>Agaricales</taxon>
        <taxon>Agaricineae</taxon>
        <taxon>Hymenogastraceae</taxon>
        <taxon>Gymnopilus</taxon>
    </lineage>
</organism>
<dbReference type="EMBL" id="JADNYJ010000048">
    <property type="protein sequence ID" value="KAF8900251.1"/>
    <property type="molecule type" value="Genomic_DNA"/>
</dbReference>
<evidence type="ECO:0000313" key="2">
    <source>
        <dbReference type="EMBL" id="KAF8900251.1"/>
    </source>
</evidence>
<protein>
    <submittedName>
        <fullName evidence="2">Uncharacterized protein</fullName>
    </submittedName>
</protein>
<dbReference type="Proteomes" id="UP000724874">
    <property type="component" value="Unassembled WGS sequence"/>
</dbReference>
<evidence type="ECO:0000313" key="3">
    <source>
        <dbReference type="Proteomes" id="UP000724874"/>
    </source>
</evidence>
<sequence>MQFTTLTLKIVSALALARVVAATPTPDVATKVVTIEEMKDWLANTDAELTFAGNAVNVTSLSALEPDEDTVVVYCTTLTSNGRFCGGRCTVYQGLNNCISAPDTNCISSTRNIATCTQRNCQSCRDLFPCSRPLDDNFCAAPGVVSFAACRFSFT</sequence>
<gene>
    <name evidence="2" type="ORF">CPB84DRAFT_1040683</name>
</gene>
<proteinExistence type="predicted"/>
<name>A0A9P5NNJ7_GYMJU</name>
<reference evidence="2" key="1">
    <citation type="submission" date="2020-11" db="EMBL/GenBank/DDBJ databases">
        <authorList>
            <consortium name="DOE Joint Genome Institute"/>
            <person name="Ahrendt S."/>
            <person name="Riley R."/>
            <person name="Andreopoulos W."/>
            <person name="LaButti K."/>
            <person name="Pangilinan J."/>
            <person name="Ruiz-duenas F.J."/>
            <person name="Barrasa J.M."/>
            <person name="Sanchez-Garcia M."/>
            <person name="Camarero S."/>
            <person name="Miyauchi S."/>
            <person name="Serrano A."/>
            <person name="Linde D."/>
            <person name="Babiker R."/>
            <person name="Drula E."/>
            <person name="Ayuso-Fernandez I."/>
            <person name="Pacheco R."/>
            <person name="Padilla G."/>
            <person name="Ferreira P."/>
            <person name="Barriuso J."/>
            <person name="Kellner H."/>
            <person name="Castanera R."/>
            <person name="Alfaro M."/>
            <person name="Ramirez L."/>
            <person name="Pisabarro A.G."/>
            <person name="Kuo A."/>
            <person name="Tritt A."/>
            <person name="Lipzen A."/>
            <person name="He G."/>
            <person name="Yan M."/>
            <person name="Ng V."/>
            <person name="Cullen D."/>
            <person name="Martin F."/>
            <person name="Rosso M.-N."/>
            <person name="Henrissat B."/>
            <person name="Hibbett D."/>
            <person name="Martinez A.T."/>
            <person name="Grigoriev I.V."/>
        </authorList>
    </citation>
    <scope>NUCLEOTIDE SEQUENCE</scope>
    <source>
        <strain evidence="2">AH 44721</strain>
    </source>
</reference>
<keyword evidence="1" id="KW-0732">Signal</keyword>
<accession>A0A9P5NNJ7</accession>
<feature type="signal peptide" evidence="1">
    <location>
        <begin position="1"/>
        <end position="22"/>
    </location>
</feature>
<evidence type="ECO:0000256" key="1">
    <source>
        <dbReference type="SAM" id="SignalP"/>
    </source>
</evidence>
<feature type="chain" id="PRO_5040132973" evidence="1">
    <location>
        <begin position="23"/>
        <end position="155"/>
    </location>
</feature>
<dbReference type="AlphaFoldDB" id="A0A9P5NNJ7"/>